<name>A0AAV1VL49_9STRA</name>
<reference evidence="1" key="1">
    <citation type="submission" date="2024-01" db="EMBL/GenBank/DDBJ databases">
        <authorList>
            <person name="Webb A."/>
        </authorList>
    </citation>
    <scope>NUCLEOTIDE SEQUENCE</scope>
    <source>
        <strain evidence="1">Pm1</strain>
    </source>
</reference>
<dbReference type="AlphaFoldDB" id="A0AAV1VL49"/>
<proteinExistence type="predicted"/>
<protein>
    <submittedName>
        <fullName evidence="1">Uncharacterized protein</fullName>
    </submittedName>
</protein>
<evidence type="ECO:0000313" key="1">
    <source>
        <dbReference type="EMBL" id="CAK7947056.1"/>
    </source>
</evidence>
<evidence type="ECO:0000313" key="2">
    <source>
        <dbReference type="Proteomes" id="UP001162060"/>
    </source>
</evidence>
<dbReference type="Proteomes" id="UP001162060">
    <property type="component" value="Unassembled WGS sequence"/>
</dbReference>
<comment type="caution">
    <text evidence="1">The sequence shown here is derived from an EMBL/GenBank/DDBJ whole genome shotgun (WGS) entry which is preliminary data.</text>
</comment>
<accession>A0AAV1VL49</accession>
<sequence length="71" mass="7776">MRRKSGKMPSVLFPPLISSQGRGNLTSLFALDSCVKAQKMKPAGVNTAPISRTIANTPRTETSSLKKRNRF</sequence>
<organism evidence="1 2">
    <name type="scientific">Peronospora matthiolae</name>
    <dbReference type="NCBI Taxonomy" id="2874970"/>
    <lineage>
        <taxon>Eukaryota</taxon>
        <taxon>Sar</taxon>
        <taxon>Stramenopiles</taxon>
        <taxon>Oomycota</taxon>
        <taxon>Peronosporomycetes</taxon>
        <taxon>Peronosporales</taxon>
        <taxon>Peronosporaceae</taxon>
        <taxon>Peronospora</taxon>
    </lineage>
</organism>
<dbReference type="EMBL" id="CAKLBY020000378">
    <property type="protein sequence ID" value="CAK7947056.1"/>
    <property type="molecule type" value="Genomic_DNA"/>
</dbReference>
<gene>
    <name evidence="1" type="ORF">PM001_LOCUS32206</name>
</gene>